<gene>
    <name evidence="1" type="ORF">M9H77_22433</name>
</gene>
<sequence length="109" mass="11876">MPTDKEMMYEQGQVAIGAPFPMAPSEKQMEDISERVIVEERQIAYTNHLLHGAMIGSLGEVGISMSVLGSLEPPPDWQLSSYPSSEGMRGECSSNAGPRGEDDDHFPHA</sequence>
<protein>
    <submittedName>
        <fullName evidence="1">Uncharacterized protein</fullName>
    </submittedName>
</protein>
<dbReference type="EMBL" id="CM044705">
    <property type="protein sequence ID" value="KAI5663110.1"/>
    <property type="molecule type" value="Genomic_DNA"/>
</dbReference>
<evidence type="ECO:0000313" key="1">
    <source>
        <dbReference type="EMBL" id="KAI5663110.1"/>
    </source>
</evidence>
<organism evidence="1 2">
    <name type="scientific">Catharanthus roseus</name>
    <name type="common">Madagascar periwinkle</name>
    <name type="synonym">Vinca rosea</name>
    <dbReference type="NCBI Taxonomy" id="4058"/>
    <lineage>
        <taxon>Eukaryota</taxon>
        <taxon>Viridiplantae</taxon>
        <taxon>Streptophyta</taxon>
        <taxon>Embryophyta</taxon>
        <taxon>Tracheophyta</taxon>
        <taxon>Spermatophyta</taxon>
        <taxon>Magnoliopsida</taxon>
        <taxon>eudicotyledons</taxon>
        <taxon>Gunneridae</taxon>
        <taxon>Pentapetalae</taxon>
        <taxon>asterids</taxon>
        <taxon>lamiids</taxon>
        <taxon>Gentianales</taxon>
        <taxon>Apocynaceae</taxon>
        <taxon>Rauvolfioideae</taxon>
        <taxon>Vinceae</taxon>
        <taxon>Catharanthinae</taxon>
        <taxon>Catharanthus</taxon>
    </lineage>
</organism>
<reference evidence="2" key="1">
    <citation type="journal article" date="2023" name="Nat. Plants">
        <title>Single-cell RNA sequencing provides a high-resolution roadmap for understanding the multicellular compartmentation of specialized metabolism.</title>
        <authorList>
            <person name="Sun S."/>
            <person name="Shen X."/>
            <person name="Li Y."/>
            <person name="Li Y."/>
            <person name="Wang S."/>
            <person name="Li R."/>
            <person name="Zhang H."/>
            <person name="Shen G."/>
            <person name="Guo B."/>
            <person name="Wei J."/>
            <person name="Xu J."/>
            <person name="St-Pierre B."/>
            <person name="Chen S."/>
            <person name="Sun C."/>
        </authorList>
    </citation>
    <scope>NUCLEOTIDE SEQUENCE [LARGE SCALE GENOMIC DNA]</scope>
</reference>
<comment type="caution">
    <text evidence="1">The sequence shown here is derived from an EMBL/GenBank/DDBJ whole genome shotgun (WGS) entry which is preliminary data.</text>
</comment>
<keyword evidence="2" id="KW-1185">Reference proteome</keyword>
<proteinExistence type="predicted"/>
<name>A0ACC0AS77_CATRO</name>
<evidence type="ECO:0000313" key="2">
    <source>
        <dbReference type="Proteomes" id="UP001060085"/>
    </source>
</evidence>
<accession>A0ACC0AS77</accession>
<dbReference type="Proteomes" id="UP001060085">
    <property type="component" value="Linkage Group LG05"/>
</dbReference>